<evidence type="ECO:0000256" key="6">
    <source>
        <dbReference type="ARBA" id="ARBA00022786"/>
    </source>
</evidence>
<evidence type="ECO:0000256" key="10">
    <source>
        <dbReference type="SAM" id="MobiDB-lite"/>
    </source>
</evidence>
<feature type="compositionally biased region" description="Polar residues" evidence="10">
    <location>
        <begin position="148"/>
        <end position="185"/>
    </location>
</feature>
<dbReference type="EMBL" id="JACMSC010000002">
    <property type="protein sequence ID" value="KAG6530746.1"/>
    <property type="molecule type" value="Genomic_DNA"/>
</dbReference>
<evidence type="ECO:0000256" key="7">
    <source>
        <dbReference type="ARBA" id="ARBA00022840"/>
    </source>
</evidence>
<dbReference type="GO" id="GO:0005524">
    <property type="term" value="F:ATP binding"/>
    <property type="evidence" value="ECO:0007669"/>
    <property type="project" value="UniProtKB-KW"/>
</dbReference>
<proteinExistence type="predicted"/>
<keyword evidence="6" id="KW-0833">Ubl conjugation pathway</keyword>
<evidence type="ECO:0000313" key="12">
    <source>
        <dbReference type="EMBL" id="KAG6530746.1"/>
    </source>
</evidence>
<dbReference type="SUPFAM" id="SSF56112">
    <property type="entry name" value="Protein kinase-like (PK-like)"/>
    <property type="match status" value="1"/>
</dbReference>
<dbReference type="InterPro" id="IPR000719">
    <property type="entry name" value="Prot_kinase_dom"/>
</dbReference>
<accession>A0A8J5I8Z5</accession>
<keyword evidence="4" id="KW-0547">Nucleotide-binding</keyword>
<comment type="caution">
    <text evidence="12">The sequence shown here is derived from an EMBL/GenBank/DDBJ whole genome shotgun (WGS) entry which is preliminary data.</text>
</comment>
<protein>
    <recommendedName>
        <fullName evidence="11">Protein kinase domain-containing protein</fullName>
    </recommendedName>
</protein>
<dbReference type="Pfam" id="PF00069">
    <property type="entry name" value="Pkinase"/>
    <property type="match status" value="1"/>
</dbReference>
<dbReference type="FunFam" id="3.30.200.20:FF:000162">
    <property type="entry name" value="Adenine nucleotide alpha hydrolase-like domain kinase"/>
    <property type="match status" value="1"/>
</dbReference>
<dbReference type="GO" id="GO:0061630">
    <property type="term" value="F:ubiquitin protein ligase activity"/>
    <property type="evidence" value="ECO:0007669"/>
    <property type="project" value="UniProtKB-EC"/>
</dbReference>
<dbReference type="InterPro" id="IPR051348">
    <property type="entry name" value="U-box_ubiquitin_ligases"/>
</dbReference>
<organism evidence="12 13">
    <name type="scientific">Zingiber officinale</name>
    <name type="common">Ginger</name>
    <name type="synonym">Amomum zingiber</name>
    <dbReference type="NCBI Taxonomy" id="94328"/>
    <lineage>
        <taxon>Eukaryota</taxon>
        <taxon>Viridiplantae</taxon>
        <taxon>Streptophyta</taxon>
        <taxon>Embryophyta</taxon>
        <taxon>Tracheophyta</taxon>
        <taxon>Spermatophyta</taxon>
        <taxon>Magnoliopsida</taxon>
        <taxon>Liliopsida</taxon>
        <taxon>Zingiberales</taxon>
        <taxon>Zingiberaceae</taxon>
        <taxon>Zingiber</taxon>
    </lineage>
</organism>
<dbReference type="InterPro" id="IPR011009">
    <property type="entry name" value="Kinase-like_dom_sf"/>
</dbReference>
<dbReference type="Gene3D" id="1.10.510.10">
    <property type="entry name" value="Transferase(Phosphotransferase) domain 1"/>
    <property type="match status" value="1"/>
</dbReference>
<comment type="catalytic activity">
    <reaction evidence="9">
        <text>L-seryl-[protein] + ATP = O-phospho-L-seryl-[protein] + ADP + H(+)</text>
        <dbReference type="Rhea" id="RHEA:17989"/>
        <dbReference type="Rhea" id="RHEA-COMP:9863"/>
        <dbReference type="Rhea" id="RHEA-COMP:11604"/>
        <dbReference type="ChEBI" id="CHEBI:15378"/>
        <dbReference type="ChEBI" id="CHEBI:29999"/>
        <dbReference type="ChEBI" id="CHEBI:30616"/>
        <dbReference type="ChEBI" id="CHEBI:83421"/>
        <dbReference type="ChEBI" id="CHEBI:456216"/>
        <dbReference type="EC" id="2.7.11.1"/>
    </reaction>
</comment>
<dbReference type="Gene3D" id="3.40.50.620">
    <property type="entry name" value="HUPs"/>
    <property type="match status" value="1"/>
</dbReference>
<keyword evidence="5" id="KW-0418">Kinase</keyword>
<evidence type="ECO:0000256" key="1">
    <source>
        <dbReference type="ARBA" id="ARBA00000900"/>
    </source>
</evidence>
<evidence type="ECO:0000256" key="4">
    <source>
        <dbReference type="ARBA" id="ARBA00022741"/>
    </source>
</evidence>
<reference evidence="12 13" key="1">
    <citation type="submission" date="2020-08" db="EMBL/GenBank/DDBJ databases">
        <title>Plant Genome Project.</title>
        <authorList>
            <person name="Zhang R.-G."/>
        </authorList>
    </citation>
    <scope>NUCLEOTIDE SEQUENCE [LARGE SCALE GENOMIC DNA]</scope>
    <source>
        <tissue evidence="12">Rhizome</tissue>
    </source>
</reference>
<evidence type="ECO:0000259" key="11">
    <source>
        <dbReference type="PROSITE" id="PS50011"/>
    </source>
</evidence>
<evidence type="ECO:0000256" key="3">
    <source>
        <dbReference type="ARBA" id="ARBA00022679"/>
    </source>
</evidence>
<dbReference type="PROSITE" id="PS00108">
    <property type="entry name" value="PROTEIN_KINASE_ST"/>
    <property type="match status" value="1"/>
</dbReference>
<keyword evidence="13" id="KW-1185">Reference proteome</keyword>
<dbReference type="Proteomes" id="UP000734854">
    <property type="component" value="Unassembled WGS sequence"/>
</dbReference>
<evidence type="ECO:0000256" key="5">
    <source>
        <dbReference type="ARBA" id="ARBA00022777"/>
    </source>
</evidence>
<feature type="compositionally biased region" description="Polar residues" evidence="10">
    <location>
        <begin position="610"/>
        <end position="626"/>
    </location>
</feature>
<dbReference type="InterPro" id="IPR014729">
    <property type="entry name" value="Rossmann-like_a/b/a_fold"/>
</dbReference>
<dbReference type="Pfam" id="PF00582">
    <property type="entry name" value="Usp"/>
    <property type="match status" value="1"/>
</dbReference>
<feature type="domain" description="Protein kinase" evidence="11">
    <location>
        <begin position="321"/>
        <end position="584"/>
    </location>
</feature>
<dbReference type="SUPFAM" id="SSF52402">
    <property type="entry name" value="Adenine nucleotide alpha hydrolases-like"/>
    <property type="match status" value="1"/>
</dbReference>
<keyword evidence="3" id="KW-0808">Transferase</keyword>
<dbReference type="InterPro" id="IPR008271">
    <property type="entry name" value="Ser/Thr_kinase_AS"/>
</dbReference>
<dbReference type="PROSITE" id="PS50011">
    <property type="entry name" value="PROTEIN_KINASE_DOM"/>
    <property type="match status" value="1"/>
</dbReference>
<dbReference type="Gene3D" id="3.30.200.20">
    <property type="entry name" value="Phosphorylase Kinase, domain 1"/>
    <property type="match status" value="1"/>
</dbReference>
<name>A0A8J5I8Z5_ZINOF</name>
<dbReference type="InterPro" id="IPR006016">
    <property type="entry name" value="UspA"/>
</dbReference>
<evidence type="ECO:0000256" key="9">
    <source>
        <dbReference type="ARBA" id="ARBA00048679"/>
    </source>
</evidence>
<evidence type="ECO:0000256" key="8">
    <source>
        <dbReference type="ARBA" id="ARBA00047899"/>
    </source>
</evidence>
<feature type="region of interest" description="Disordered" evidence="10">
    <location>
        <begin position="601"/>
        <end position="626"/>
    </location>
</feature>
<gene>
    <name evidence="12" type="ORF">ZIOFF_004504</name>
</gene>
<dbReference type="PANTHER" id="PTHR45647:SF93">
    <property type="entry name" value="KINASE WITH ADENINE NUCLEOTIDE ALPHA HYDROLASES-LIKE DOMAIN-CONTAINING PROTEIN"/>
    <property type="match status" value="1"/>
</dbReference>
<dbReference type="GO" id="GO:0004674">
    <property type="term" value="F:protein serine/threonine kinase activity"/>
    <property type="evidence" value="ECO:0007669"/>
    <property type="project" value="UniProtKB-KW"/>
</dbReference>
<sequence length="626" mass="69069">MPSYTIDGRDHRRAATAVAIDNDKSSPQAVKWAVDHLLRSEDVVILLHVKTKTTSTSSENISEMPTQQGEDDMSQLFLPLRGFCARKDIKVKEVVLEETDICKAIVNCINACSIQNIDQPTTATAKMALRQESLDLSPRPSAPRDCSSGDSESGFQSVDSGTSETSSNFNDPSGESLLSPSSTAGTKDLEAEMKKLKLELKHTMAMYSTACKEAVTAKQKAKELYKWKLEESRRVEVAKHAEEAALAVAEMEKAKCIAALEMARAAQRIAEQEAIRRRNAEMRAKQEAAEKNKALSALTHGDVIHYRRYNIEEIELATEGFSEELKVGEGGYGPVYRACLDHTLVAIKVLRPDAAHGRSQFQQEVYLLSCIRHPNMVLLLGACPEYGSLVYEYMENGSLEDRLFRRGGTPPLPWPLRFKISAEIATGLLFFHQSKPEPIVHRDLKPANVLLDRNFVSKISDVGLARLVPAAAADQMTQYRMTATAGTFCYIDPEYQKTGMLGTKSDVYSLGVLLLQIVTARPPMGLARLVERAIERGDFVGVLDPTVTDWPMEETLGFARLALKCAELRRKDRPDLGMVVLPELNRLRNLGIAYESSDIRPPAAAGDGAQTLTAGHQHASSHVNQV</sequence>
<keyword evidence="2" id="KW-0723">Serine/threonine-protein kinase</keyword>
<dbReference type="SMART" id="SM00220">
    <property type="entry name" value="S_TKc"/>
    <property type="match status" value="1"/>
</dbReference>
<comment type="catalytic activity">
    <reaction evidence="8">
        <text>L-threonyl-[protein] + ATP = O-phospho-L-threonyl-[protein] + ADP + H(+)</text>
        <dbReference type="Rhea" id="RHEA:46608"/>
        <dbReference type="Rhea" id="RHEA-COMP:11060"/>
        <dbReference type="Rhea" id="RHEA-COMP:11605"/>
        <dbReference type="ChEBI" id="CHEBI:15378"/>
        <dbReference type="ChEBI" id="CHEBI:30013"/>
        <dbReference type="ChEBI" id="CHEBI:30616"/>
        <dbReference type="ChEBI" id="CHEBI:61977"/>
        <dbReference type="ChEBI" id="CHEBI:456216"/>
        <dbReference type="EC" id="2.7.11.1"/>
    </reaction>
</comment>
<feature type="region of interest" description="Disordered" evidence="10">
    <location>
        <begin position="132"/>
        <end position="185"/>
    </location>
</feature>
<evidence type="ECO:0000256" key="2">
    <source>
        <dbReference type="ARBA" id="ARBA00022527"/>
    </source>
</evidence>
<dbReference type="PANTHER" id="PTHR45647">
    <property type="entry name" value="OS02G0152300 PROTEIN"/>
    <property type="match status" value="1"/>
</dbReference>
<keyword evidence="7" id="KW-0067">ATP-binding</keyword>
<dbReference type="AlphaFoldDB" id="A0A8J5I8Z5"/>
<evidence type="ECO:0000313" key="13">
    <source>
        <dbReference type="Proteomes" id="UP000734854"/>
    </source>
</evidence>
<dbReference type="FunFam" id="1.10.510.10:FF:001023">
    <property type="entry name" value="Os07g0541700 protein"/>
    <property type="match status" value="1"/>
</dbReference>
<comment type="catalytic activity">
    <reaction evidence="1">
        <text>S-ubiquitinyl-[E2 ubiquitin-conjugating enzyme]-L-cysteine + [acceptor protein]-L-lysine = [E2 ubiquitin-conjugating enzyme]-L-cysteine + N(6)-ubiquitinyl-[acceptor protein]-L-lysine.</text>
        <dbReference type="EC" id="2.3.2.27"/>
    </reaction>
</comment>